<name>A0A0C4DKH1_MAGP6</name>
<dbReference type="EMBL" id="ADBL01000055">
    <property type="status" value="NOT_ANNOTATED_CDS"/>
    <property type="molecule type" value="Genomic_DNA"/>
</dbReference>
<gene>
    <name evidence="2" type="ORF">MAPG_00243</name>
</gene>
<accession>A0A0C4DKH1</accession>
<reference evidence="2" key="3">
    <citation type="submission" date="2011-03" db="EMBL/GenBank/DDBJ databases">
        <title>Annotation of Magnaporthe poae ATCC 64411.</title>
        <authorList>
            <person name="Ma L.-J."/>
            <person name="Dead R."/>
            <person name="Young S.K."/>
            <person name="Zeng Q."/>
            <person name="Gargeya S."/>
            <person name="Fitzgerald M."/>
            <person name="Haas B."/>
            <person name="Abouelleil A."/>
            <person name="Alvarado L."/>
            <person name="Arachchi H.M."/>
            <person name="Berlin A."/>
            <person name="Brown A."/>
            <person name="Chapman S.B."/>
            <person name="Chen Z."/>
            <person name="Dunbar C."/>
            <person name="Freedman E."/>
            <person name="Gearin G."/>
            <person name="Gellesch M."/>
            <person name="Goldberg J."/>
            <person name="Griggs A."/>
            <person name="Gujja S."/>
            <person name="Heiman D."/>
            <person name="Howarth C."/>
            <person name="Larson L."/>
            <person name="Lui A."/>
            <person name="MacDonald P.J.P."/>
            <person name="Mehta T."/>
            <person name="Montmayeur A."/>
            <person name="Murphy C."/>
            <person name="Neiman D."/>
            <person name="Pearson M."/>
            <person name="Priest M."/>
            <person name="Roberts A."/>
            <person name="Saif S."/>
            <person name="Shea T."/>
            <person name="Shenoy N."/>
            <person name="Sisk P."/>
            <person name="Stolte C."/>
            <person name="Sykes S."/>
            <person name="Yandava C."/>
            <person name="Wortman J."/>
            <person name="Nusbaum C."/>
            <person name="Birren B."/>
        </authorList>
    </citation>
    <scope>NUCLEOTIDE SEQUENCE</scope>
    <source>
        <strain evidence="2">ATCC 64411</strain>
    </source>
</reference>
<sequence>MRFSAQAATVLAAVPGVAQGNKTMSPRQATSTIALPSPPASDDSASLEVSAPIHSPVKRGAYSLASWTTLVAVLPVATTVCGRPATVTAPGLRYTRTILTAGPTITRKVAGWVDTSTIYRTVVANMTGIDESSDPVSTSSSSSGFFAGTKTITAASVTVTQVTTTTATAAKPTTPASSSNSKSGSYCCLEGWRPDLEWVGDRHMIANVWTSGWGDERDGCHKGMLDNLRALRGSMDMVWKCRPDQGGGGARAQFSFVTLQGSAPITDIIKVASPGGRDKGVECSLGCPPEKLWDWTKSEWL</sequence>
<dbReference type="EMBL" id="GL876966">
    <property type="protein sequence ID" value="KLU81148.1"/>
    <property type="molecule type" value="Genomic_DNA"/>
</dbReference>
<feature type="region of interest" description="Disordered" evidence="1">
    <location>
        <begin position="20"/>
        <end position="46"/>
    </location>
</feature>
<reference evidence="4" key="2">
    <citation type="submission" date="2010-05" db="EMBL/GenBank/DDBJ databases">
        <title>The genome sequence of Magnaporthe poae strain ATCC 64411.</title>
        <authorList>
            <person name="Ma L.-J."/>
            <person name="Dead R."/>
            <person name="Young S."/>
            <person name="Zeng Q."/>
            <person name="Koehrsen M."/>
            <person name="Alvarado L."/>
            <person name="Berlin A."/>
            <person name="Chapman S.B."/>
            <person name="Chen Z."/>
            <person name="Freedman E."/>
            <person name="Gellesch M."/>
            <person name="Goldberg J."/>
            <person name="Griggs A."/>
            <person name="Gujja S."/>
            <person name="Heilman E.R."/>
            <person name="Heiman D."/>
            <person name="Hepburn T."/>
            <person name="Howarth C."/>
            <person name="Jen D."/>
            <person name="Larson L."/>
            <person name="Mehta T."/>
            <person name="Neiman D."/>
            <person name="Pearson M."/>
            <person name="Roberts A."/>
            <person name="Saif S."/>
            <person name="Shea T."/>
            <person name="Shenoy N."/>
            <person name="Sisk P."/>
            <person name="Stolte C."/>
            <person name="Sykes S."/>
            <person name="Walk T."/>
            <person name="White J."/>
            <person name="Yandava C."/>
            <person name="Haas B."/>
            <person name="Nusbaum C."/>
            <person name="Birren B."/>
        </authorList>
    </citation>
    <scope>NUCLEOTIDE SEQUENCE [LARGE SCALE GENOMIC DNA]</scope>
    <source>
        <strain evidence="4">ATCC 64411 / 73-15</strain>
    </source>
</reference>
<reference evidence="3" key="5">
    <citation type="submission" date="2015-06" db="UniProtKB">
        <authorList>
            <consortium name="EnsemblFungi"/>
        </authorList>
    </citation>
    <scope>IDENTIFICATION</scope>
    <source>
        <strain evidence="3">ATCC 64411</strain>
    </source>
</reference>
<dbReference type="Proteomes" id="UP000011715">
    <property type="component" value="Unassembled WGS sequence"/>
</dbReference>
<dbReference type="eggNOG" id="ENOG502RN4S">
    <property type="taxonomic scope" value="Eukaryota"/>
</dbReference>
<keyword evidence="4" id="KW-1185">Reference proteome</keyword>
<proteinExistence type="predicted"/>
<dbReference type="AlphaFoldDB" id="A0A0C4DKH1"/>
<organism evidence="3 4">
    <name type="scientific">Magnaporthiopsis poae (strain ATCC 64411 / 73-15)</name>
    <name type="common">Kentucky bluegrass fungus</name>
    <name type="synonym">Magnaporthe poae</name>
    <dbReference type="NCBI Taxonomy" id="644358"/>
    <lineage>
        <taxon>Eukaryota</taxon>
        <taxon>Fungi</taxon>
        <taxon>Dikarya</taxon>
        <taxon>Ascomycota</taxon>
        <taxon>Pezizomycotina</taxon>
        <taxon>Sordariomycetes</taxon>
        <taxon>Sordariomycetidae</taxon>
        <taxon>Magnaporthales</taxon>
        <taxon>Magnaporthaceae</taxon>
        <taxon>Magnaporthiopsis</taxon>
    </lineage>
</organism>
<dbReference type="VEuPathDB" id="FungiDB:MAPG_00243"/>
<protein>
    <submittedName>
        <fullName evidence="2 3">Uncharacterized protein</fullName>
    </submittedName>
</protein>
<reference evidence="2" key="1">
    <citation type="submission" date="2010-05" db="EMBL/GenBank/DDBJ databases">
        <title>The Genome Sequence of Magnaporthe poae strain ATCC 64411.</title>
        <authorList>
            <consortium name="The Broad Institute Genome Sequencing Platform"/>
            <consortium name="Broad Institute Genome Sequencing Center for Infectious Disease"/>
            <person name="Ma L.-J."/>
            <person name="Dead R."/>
            <person name="Young S."/>
            <person name="Zeng Q."/>
            <person name="Koehrsen M."/>
            <person name="Alvarado L."/>
            <person name="Berlin A."/>
            <person name="Chapman S.B."/>
            <person name="Chen Z."/>
            <person name="Freedman E."/>
            <person name="Gellesch M."/>
            <person name="Goldberg J."/>
            <person name="Griggs A."/>
            <person name="Gujja S."/>
            <person name="Heilman E.R."/>
            <person name="Heiman D."/>
            <person name="Hepburn T."/>
            <person name="Howarth C."/>
            <person name="Jen D."/>
            <person name="Larson L."/>
            <person name="Mehta T."/>
            <person name="Neiman D."/>
            <person name="Pearson M."/>
            <person name="Roberts A."/>
            <person name="Saif S."/>
            <person name="Shea T."/>
            <person name="Shenoy N."/>
            <person name="Sisk P."/>
            <person name="Stolte C."/>
            <person name="Sykes S."/>
            <person name="Walk T."/>
            <person name="White J."/>
            <person name="Yandava C."/>
            <person name="Haas B."/>
            <person name="Nusbaum C."/>
            <person name="Birren B."/>
        </authorList>
    </citation>
    <scope>NUCLEOTIDE SEQUENCE</scope>
    <source>
        <strain evidence="2">ATCC 64411</strain>
    </source>
</reference>
<evidence type="ECO:0000313" key="2">
    <source>
        <dbReference type="EMBL" id="KLU81148.1"/>
    </source>
</evidence>
<evidence type="ECO:0000313" key="4">
    <source>
        <dbReference type="Proteomes" id="UP000011715"/>
    </source>
</evidence>
<feature type="compositionally biased region" description="Polar residues" evidence="1">
    <location>
        <begin position="20"/>
        <end position="33"/>
    </location>
</feature>
<dbReference type="OrthoDB" id="10488428at2759"/>
<reference evidence="3" key="4">
    <citation type="journal article" date="2015" name="G3 (Bethesda)">
        <title>Genome sequences of three phytopathogenic species of the Magnaporthaceae family of fungi.</title>
        <authorList>
            <person name="Okagaki L.H."/>
            <person name="Nunes C.C."/>
            <person name="Sailsbery J."/>
            <person name="Clay B."/>
            <person name="Brown D."/>
            <person name="John T."/>
            <person name="Oh Y."/>
            <person name="Young N."/>
            <person name="Fitzgerald M."/>
            <person name="Haas B.J."/>
            <person name="Zeng Q."/>
            <person name="Young S."/>
            <person name="Adiconis X."/>
            <person name="Fan L."/>
            <person name="Levin J.Z."/>
            <person name="Mitchell T.K."/>
            <person name="Okubara P.A."/>
            <person name="Farman M.L."/>
            <person name="Kohn L.M."/>
            <person name="Birren B."/>
            <person name="Ma L.-J."/>
            <person name="Dean R.A."/>
        </authorList>
    </citation>
    <scope>NUCLEOTIDE SEQUENCE</scope>
    <source>
        <strain evidence="3">ATCC 64411 / 73-15</strain>
    </source>
</reference>
<evidence type="ECO:0000256" key="1">
    <source>
        <dbReference type="SAM" id="MobiDB-lite"/>
    </source>
</evidence>
<dbReference type="EnsemblFungi" id="MAPG_00243T0">
    <property type="protein sequence ID" value="MAPG_00243T0"/>
    <property type="gene ID" value="MAPG_00243"/>
</dbReference>
<evidence type="ECO:0000313" key="3">
    <source>
        <dbReference type="EnsemblFungi" id="MAPG_00243T0"/>
    </source>
</evidence>